<evidence type="ECO:0000313" key="3">
    <source>
        <dbReference type="Proteomes" id="UP000823399"/>
    </source>
</evidence>
<feature type="compositionally biased region" description="Low complexity" evidence="1">
    <location>
        <begin position="473"/>
        <end position="502"/>
    </location>
</feature>
<feature type="compositionally biased region" description="Basic residues" evidence="1">
    <location>
        <begin position="347"/>
        <end position="364"/>
    </location>
</feature>
<feature type="region of interest" description="Disordered" evidence="1">
    <location>
        <begin position="628"/>
        <end position="675"/>
    </location>
</feature>
<feature type="compositionally biased region" description="Basic and acidic residues" evidence="1">
    <location>
        <begin position="139"/>
        <end position="154"/>
    </location>
</feature>
<accession>A0A9P7F046</accession>
<proteinExistence type="predicted"/>
<dbReference type="Proteomes" id="UP000823399">
    <property type="component" value="Unassembled WGS sequence"/>
</dbReference>
<dbReference type="GeneID" id="64704170"/>
<sequence length="861" mass="92464">MATTDHRKHTPVPLLLEAFPIPPSHIPPSPNPPPSLPPTAPLPPVPGPSPDAILFLRRLSSSSSDHSHRTRTRNGSLSSLRSFQRKPSYDLTHNTISEEGPPSELERPRSTSPDVPAIIQATSRSRSRPRKRRSSHLPNPHEFEPDQEDPHDSDSSIDLHTPLPHLMLRHGLLSPHSKLLPSSPLPQARLSIASQKSQTSFQSSFSDVSLITNNSTGSKHPKDSRDTPSRRVRHRDGRLLRGGIGLTTGLGWSDSEDEDAPSPLTRRLSALNLSRRSSATSISTSQSYSSLRSPHPLSRSISHSILREEENEEDVDEFGRVVRVRDFPPTDYEPDEQFSKSLPLNRSRSKKKPLTFRSKSRPHKPKDDNARVPTSLEDGITPTRAEFRNSSESSSSGLGTGTGGGIGNGSSTASTSSLSLPFPATPQSPVAFPETSTNFSLGLGSSHPIHPISHSSTPSLSNIDKSLPPLPLTPRKYPPSLSRLRTYSSTSSVGSLELSGGLRVNVNGGEAGTGTPKPSLGGVPRPSLGGVPRSSLGGVPRPSLGTPRPSLGGVPRLSLGGPRRPSLGGVPRPSLSTPRPSMSHNPSAFNSSLSTPNPSLFTGQSGHSGGVSYVPHVNAITRDSSFANPKDSAFTNPRDISTITIPSISNPRESSTQSPLPRSLTLLQPGEQPLRPGGVLTYNRNVHDQLKRTQSQPQSPLMQSHTPILPLSPMMRTLVMPGSSGSVGSIVGIGNGDRPKSRTGTGMAYRSSSSPAGSRMRVPSTVRPSGIGVALRVIGGDVDGQPSASWSWWWWTVCNKLIQVRWTVLVPETCLRGSGEDFTASRCYVPPTHVHALLPHHSSQRTDHILFDEPSTHRAST</sequence>
<feature type="compositionally biased region" description="Low complexity" evidence="1">
    <location>
        <begin position="640"/>
        <end position="649"/>
    </location>
</feature>
<feature type="region of interest" description="Disordered" evidence="1">
    <location>
        <begin position="1"/>
        <end position="162"/>
    </location>
</feature>
<feature type="compositionally biased region" description="Polar residues" evidence="1">
    <location>
        <begin position="628"/>
        <end position="639"/>
    </location>
</feature>
<organism evidence="2 3">
    <name type="scientific">Suillus discolor</name>
    <dbReference type="NCBI Taxonomy" id="1912936"/>
    <lineage>
        <taxon>Eukaryota</taxon>
        <taxon>Fungi</taxon>
        <taxon>Dikarya</taxon>
        <taxon>Basidiomycota</taxon>
        <taxon>Agaricomycotina</taxon>
        <taxon>Agaricomycetes</taxon>
        <taxon>Agaricomycetidae</taxon>
        <taxon>Boletales</taxon>
        <taxon>Suillineae</taxon>
        <taxon>Suillaceae</taxon>
        <taxon>Suillus</taxon>
    </lineage>
</organism>
<dbReference type="EMBL" id="JABBWM010000053">
    <property type="protein sequence ID" value="KAG2100683.1"/>
    <property type="molecule type" value="Genomic_DNA"/>
</dbReference>
<dbReference type="OrthoDB" id="3064136at2759"/>
<feature type="compositionally biased region" description="Gly residues" evidence="1">
    <location>
        <begin position="398"/>
        <end position="408"/>
    </location>
</feature>
<feature type="compositionally biased region" description="Basic and acidic residues" evidence="1">
    <location>
        <begin position="220"/>
        <end position="229"/>
    </location>
</feature>
<keyword evidence="3" id="KW-1185">Reference proteome</keyword>
<feature type="region of interest" description="Disordered" evidence="1">
    <location>
        <begin position="211"/>
        <end position="242"/>
    </location>
</feature>
<feature type="compositionally biased region" description="Low complexity" evidence="1">
    <location>
        <begin position="450"/>
        <end position="463"/>
    </location>
</feature>
<feature type="region of interest" description="Disordered" evidence="1">
    <location>
        <begin position="735"/>
        <end position="765"/>
    </location>
</feature>
<dbReference type="AlphaFoldDB" id="A0A9P7F046"/>
<evidence type="ECO:0000256" key="1">
    <source>
        <dbReference type="SAM" id="MobiDB-lite"/>
    </source>
</evidence>
<feature type="compositionally biased region" description="Polar residues" evidence="1">
    <location>
        <begin position="574"/>
        <end position="605"/>
    </location>
</feature>
<feature type="region of interest" description="Disordered" evidence="1">
    <location>
        <begin position="450"/>
        <end position="607"/>
    </location>
</feature>
<evidence type="ECO:0000313" key="2">
    <source>
        <dbReference type="EMBL" id="KAG2100683.1"/>
    </source>
</evidence>
<feature type="compositionally biased region" description="Low complexity" evidence="1">
    <location>
        <begin position="409"/>
        <end position="420"/>
    </location>
</feature>
<feature type="compositionally biased region" description="Basic residues" evidence="1">
    <location>
        <begin position="1"/>
        <end position="10"/>
    </location>
</feature>
<name>A0A9P7F046_9AGAM</name>
<feature type="compositionally biased region" description="Pro residues" evidence="1">
    <location>
        <begin position="20"/>
        <end position="49"/>
    </location>
</feature>
<comment type="caution">
    <text evidence="2">The sequence shown here is derived from an EMBL/GenBank/DDBJ whole genome shotgun (WGS) entry which is preliminary data.</text>
</comment>
<dbReference type="RefSeq" id="XP_041289626.1">
    <property type="nucleotide sequence ID" value="XM_041441911.1"/>
</dbReference>
<feature type="compositionally biased region" description="Basic residues" evidence="1">
    <location>
        <begin position="125"/>
        <end position="135"/>
    </location>
</feature>
<gene>
    <name evidence="2" type="ORF">F5147DRAFT_776890</name>
</gene>
<protein>
    <submittedName>
        <fullName evidence="2">Uncharacterized protein</fullName>
    </submittedName>
</protein>
<feature type="region of interest" description="Disordered" evidence="1">
    <location>
        <begin position="275"/>
        <end position="297"/>
    </location>
</feature>
<feature type="compositionally biased region" description="Polar residues" evidence="1">
    <location>
        <begin position="650"/>
        <end position="660"/>
    </location>
</feature>
<feature type="region of interest" description="Disordered" evidence="1">
    <location>
        <begin position="327"/>
        <end position="435"/>
    </location>
</feature>
<reference evidence="2" key="1">
    <citation type="journal article" date="2020" name="New Phytol.">
        <title>Comparative genomics reveals dynamic genome evolution in host specialist ectomycorrhizal fungi.</title>
        <authorList>
            <person name="Lofgren L.A."/>
            <person name="Nguyen N.H."/>
            <person name="Vilgalys R."/>
            <person name="Ruytinx J."/>
            <person name="Liao H.L."/>
            <person name="Branco S."/>
            <person name="Kuo A."/>
            <person name="LaButti K."/>
            <person name="Lipzen A."/>
            <person name="Andreopoulos W."/>
            <person name="Pangilinan J."/>
            <person name="Riley R."/>
            <person name="Hundley H."/>
            <person name="Na H."/>
            <person name="Barry K."/>
            <person name="Grigoriev I.V."/>
            <person name="Stajich J.E."/>
            <person name="Kennedy P.G."/>
        </authorList>
    </citation>
    <scope>NUCLEOTIDE SEQUENCE</scope>
    <source>
        <strain evidence="2">FC423</strain>
    </source>
</reference>